<evidence type="ECO:0000313" key="3">
    <source>
        <dbReference type="Proteomes" id="UP000823775"/>
    </source>
</evidence>
<keyword evidence="3" id="KW-1185">Reference proteome</keyword>
<dbReference type="Proteomes" id="UP000823775">
    <property type="component" value="Unassembled WGS sequence"/>
</dbReference>
<name>A0ABS8UYZ4_DATST</name>
<protein>
    <recommendedName>
        <fullName evidence="1">GED domain-containing protein</fullName>
    </recommendedName>
</protein>
<sequence length="96" mass="10922">MHYLGSIMLRETFLGTFIEKLYRENLFEDLLREQDDVVTQRQMTAEMCHALQQAVETLDEFVADVSTLSSSDSMDALPKLSYFPSNSYSKSTADLG</sequence>
<evidence type="ECO:0000313" key="2">
    <source>
        <dbReference type="EMBL" id="MCD9639355.1"/>
    </source>
</evidence>
<proteinExistence type="predicted"/>
<gene>
    <name evidence="2" type="ORF">HAX54_023795</name>
</gene>
<comment type="caution">
    <text evidence="2">The sequence shown here is derived from an EMBL/GenBank/DDBJ whole genome shotgun (WGS) entry which is preliminary data.</text>
</comment>
<dbReference type="PROSITE" id="PS51388">
    <property type="entry name" value="GED"/>
    <property type="match status" value="1"/>
</dbReference>
<evidence type="ECO:0000259" key="1">
    <source>
        <dbReference type="PROSITE" id="PS51388"/>
    </source>
</evidence>
<dbReference type="InterPro" id="IPR020850">
    <property type="entry name" value="GED_dom"/>
</dbReference>
<accession>A0ABS8UYZ4</accession>
<dbReference type="Pfam" id="PF02212">
    <property type="entry name" value="GED"/>
    <property type="match status" value="1"/>
</dbReference>
<organism evidence="2 3">
    <name type="scientific">Datura stramonium</name>
    <name type="common">Jimsonweed</name>
    <name type="synonym">Common thornapple</name>
    <dbReference type="NCBI Taxonomy" id="4076"/>
    <lineage>
        <taxon>Eukaryota</taxon>
        <taxon>Viridiplantae</taxon>
        <taxon>Streptophyta</taxon>
        <taxon>Embryophyta</taxon>
        <taxon>Tracheophyta</taxon>
        <taxon>Spermatophyta</taxon>
        <taxon>Magnoliopsida</taxon>
        <taxon>eudicotyledons</taxon>
        <taxon>Gunneridae</taxon>
        <taxon>Pentapetalae</taxon>
        <taxon>asterids</taxon>
        <taxon>lamiids</taxon>
        <taxon>Solanales</taxon>
        <taxon>Solanaceae</taxon>
        <taxon>Solanoideae</taxon>
        <taxon>Datureae</taxon>
        <taxon>Datura</taxon>
    </lineage>
</organism>
<feature type="domain" description="GED" evidence="1">
    <location>
        <begin position="1"/>
        <end position="66"/>
    </location>
</feature>
<dbReference type="EMBL" id="JACEIK010002893">
    <property type="protein sequence ID" value="MCD9639355.1"/>
    <property type="molecule type" value="Genomic_DNA"/>
</dbReference>
<reference evidence="2 3" key="1">
    <citation type="journal article" date="2021" name="BMC Genomics">
        <title>Datura genome reveals duplications of psychoactive alkaloid biosynthetic genes and high mutation rate following tissue culture.</title>
        <authorList>
            <person name="Rajewski A."/>
            <person name="Carter-House D."/>
            <person name="Stajich J."/>
            <person name="Litt A."/>
        </authorList>
    </citation>
    <scope>NUCLEOTIDE SEQUENCE [LARGE SCALE GENOMIC DNA]</scope>
    <source>
        <strain evidence="2">AR-01</strain>
    </source>
</reference>
<dbReference type="InterPro" id="IPR003130">
    <property type="entry name" value="GED"/>
</dbReference>